<feature type="domain" description="Pseudouridine synthase I TruA alpha/beta" evidence="6">
    <location>
        <begin position="9"/>
        <end position="104"/>
    </location>
</feature>
<dbReference type="Gene3D" id="3.30.70.660">
    <property type="entry name" value="Pseudouridine synthase I, catalytic domain, C-terminal subdomain"/>
    <property type="match status" value="1"/>
</dbReference>
<evidence type="ECO:0000256" key="2">
    <source>
        <dbReference type="ARBA" id="ARBA00022694"/>
    </source>
</evidence>
<reference evidence="7 8" key="1">
    <citation type="submission" date="2023-04" db="EMBL/GenBank/DDBJ databases">
        <title>Ectobacillus antri isolated from activated sludge.</title>
        <authorList>
            <person name="Yan P."/>
            <person name="Liu X."/>
        </authorList>
    </citation>
    <scope>NUCLEOTIDE SEQUENCE [LARGE SCALE GENOMIC DNA]</scope>
    <source>
        <strain evidence="7 8">C18H</strain>
    </source>
</reference>
<dbReference type="Gene3D" id="3.30.70.580">
    <property type="entry name" value="Pseudouridine synthase I, catalytic domain, N-terminal subdomain"/>
    <property type="match status" value="1"/>
</dbReference>
<dbReference type="PANTHER" id="PTHR11142:SF0">
    <property type="entry name" value="TRNA PSEUDOURIDINE SYNTHASE-LIKE 1"/>
    <property type="match status" value="1"/>
</dbReference>
<dbReference type="InterPro" id="IPR020103">
    <property type="entry name" value="PsdUridine_synth_cat_dom_sf"/>
</dbReference>
<dbReference type="SUPFAM" id="SSF55120">
    <property type="entry name" value="Pseudouridine synthase"/>
    <property type="match status" value="1"/>
</dbReference>
<feature type="active site" description="Nucleophile" evidence="4">
    <location>
        <position position="52"/>
    </location>
</feature>
<evidence type="ECO:0000256" key="4">
    <source>
        <dbReference type="HAMAP-Rule" id="MF_00171"/>
    </source>
</evidence>
<dbReference type="CDD" id="cd02570">
    <property type="entry name" value="PseudoU_synth_EcTruA"/>
    <property type="match status" value="1"/>
</dbReference>
<dbReference type="InterPro" id="IPR020094">
    <property type="entry name" value="TruA/RsuA/RluB/E/F_N"/>
</dbReference>
<dbReference type="Pfam" id="PF01416">
    <property type="entry name" value="PseudoU_synth_1"/>
    <property type="match status" value="2"/>
</dbReference>
<evidence type="ECO:0000259" key="6">
    <source>
        <dbReference type="Pfam" id="PF01416"/>
    </source>
</evidence>
<dbReference type="HAMAP" id="MF_00171">
    <property type="entry name" value="TruA"/>
    <property type="match status" value="1"/>
</dbReference>
<dbReference type="Proteomes" id="UP001218246">
    <property type="component" value="Unassembled WGS sequence"/>
</dbReference>
<comment type="function">
    <text evidence="4">Formation of pseudouridine at positions 38, 39 and 40 in the anticodon stem and loop of transfer RNAs.</text>
</comment>
<evidence type="ECO:0000313" key="7">
    <source>
        <dbReference type="EMBL" id="MDG5754851.1"/>
    </source>
</evidence>
<proteinExistence type="inferred from homology"/>
<comment type="subunit">
    <text evidence="4">Homodimer.</text>
</comment>
<dbReference type="GO" id="GO:0160147">
    <property type="term" value="F:tRNA pseudouridine(38-40) synthase activity"/>
    <property type="evidence" value="ECO:0007669"/>
    <property type="project" value="UniProtKB-EC"/>
</dbReference>
<keyword evidence="3 4" id="KW-0413">Isomerase</keyword>
<feature type="domain" description="Pseudouridine synthase I TruA alpha/beta" evidence="6">
    <location>
        <begin position="143"/>
        <end position="245"/>
    </location>
</feature>
<dbReference type="InterPro" id="IPR001406">
    <property type="entry name" value="PsdUridine_synth_TruA"/>
</dbReference>
<dbReference type="PIRSF" id="PIRSF001430">
    <property type="entry name" value="tRNA_psdUrid_synth"/>
    <property type="match status" value="1"/>
</dbReference>
<comment type="caution">
    <text evidence="7">The sequence shown here is derived from an EMBL/GenBank/DDBJ whole genome shotgun (WGS) entry which is preliminary data.</text>
</comment>
<feature type="binding site" evidence="4">
    <location>
        <position position="110"/>
    </location>
    <ligand>
        <name>substrate</name>
    </ligand>
</feature>
<dbReference type="EMBL" id="JARULN010000014">
    <property type="protein sequence ID" value="MDG5754851.1"/>
    <property type="molecule type" value="Genomic_DNA"/>
</dbReference>
<name>A0ABT6H913_9BACI</name>
<evidence type="ECO:0000256" key="1">
    <source>
        <dbReference type="ARBA" id="ARBA00009375"/>
    </source>
</evidence>
<keyword evidence="8" id="KW-1185">Reference proteome</keyword>
<protein>
    <recommendedName>
        <fullName evidence="4">tRNA pseudouridine synthase A</fullName>
        <ecNumber evidence="4">5.4.99.12</ecNumber>
    </recommendedName>
    <alternativeName>
        <fullName evidence="4">tRNA pseudouridine(38-40) synthase</fullName>
    </alternativeName>
    <alternativeName>
        <fullName evidence="4">tRNA pseudouridylate synthase I</fullName>
    </alternativeName>
    <alternativeName>
        <fullName evidence="4">tRNA-uridine isomerase I</fullName>
    </alternativeName>
</protein>
<gene>
    <name evidence="4 7" type="primary">truA</name>
    <name evidence="7" type="ORF">P6P90_12860</name>
</gene>
<comment type="caution">
    <text evidence="4">Lacks conserved residue(s) required for the propagation of feature annotation.</text>
</comment>
<dbReference type="InterPro" id="IPR020097">
    <property type="entry name" value="PsdUridine_synth_TruA_a/b_dom"/>
</dbReference>
<sequence>MERIKCTISYDGTNFSGYQMQQKDRTVQFEIERALRKIHKDDIRTHASGRTDARVHAYGQVFHFDSPLAIPALGWVAALNSALPEDIAVRRVEKVHSHFHARYDVVSKEYRYKVLLNGRDNVFARNYMYRYPYRIDVSTMEAAAKHFLGTHDFTSFCSAKSDKENKVRTIHEIEIQQNGDELLFRFVGNGFLYNMVRIMVGTLLDVGQGRRAPADIPAILEKRDRRYASKTAPGHGLYLWQVNYNN</sequence>
<dbReference type="PANTHER" id="PTHR11142">
    <property type="entry name" value="PSEUDOURIDYLATE SYNTHASE"/>
    <property type="match status" value="1"/>
</dbReference>
<organism evidence="7 8">
    <name type="scientific">Ectobacillus antri</name>
    <dbReference type="NCBI Taxonomy" id="2486280"/>
    <lineage>
        <taxon>Bacteria</taxon>
        <taxon>Bacillati</taxon>
        <taxon>Bacillota</taxon>
        <taxon>Bacilli</taxon>
        <taxon>Bacillales</taxon>
        <taxon>Bacillaceae</taxon>
        <taxon>Ectobacillus</taxon>
    </lineage>
</organism>
<comment type="similarity">
    <text evidence="1 4 5">Belongs to the tRNA pseudouridine synthase TruA family.</text>
</comment>
<accession>A0ABT6H913</accession>
<evidence type="ECO:0000256" key="5">
    <source>
        <dbReference type="RuleBase" id="RU003792"/>
    </source>
</evidence>
<dbReference type="EC" id="5.4.99.12" evidence="4"/>
<dbReference type="NCBIfam" id="TIGR00071">
    <property type="entry name" value="hisT_truA"/>
    <property type="match status" value="1"/>
</dbReference>
<keyword evidence="2 4" id="KW-0819">tRNA processing</keyword>
<evidence type="ECO:0000256" key="3">
    <source>
        <dbReference type="ARBA" id="ARBA00023235"/>
    </source>
</evidence>
<dbReference type="RefSeq" id="WP_124565530.1">
    <property type="nucleotide sequence ID" value="NZ_JARRRY010000014.1"/>
</dbReference>
<comment type="catalytic activity">
    <reaction evidence="4 5">
        <text>uridine(38/39/40) in tRNA = pseudouridine(38/39/40) in tRNA</text>
        <dbReference type="Rhea" id="RHEA:22376"/>
        <dbReference type="Rhea" id="RHEA-COMP:10085"/>
        <dbReference type="Rhea" id="RHEA-COMP:10087"/>
        <dbReference type="ChEBI" id="CHEBI:65314"/>
        <dbReference type="ChEBI" id="CHEBI:65315"/>
        <dbReference type="EC" id="5.4.99.12"/>
    </reaction>
</comment>
<dbReference type="InterPro" id="IPR020095">
    <property type="entry name" value="PsdUridine_synth_TruA_C"/>
</dbReference>
<evidence type="ECO:0000313" key="8">
    <source>
        <dbReference type="Proteomes" id="UP001218246"/>
    </source>
</evidence>